<feature type="signal peptide" evidence="12">
    <location>
        <begin position="1"/>
        <end position="15"/>
    </location>
</feature>
<keyword evidence="8" id="KW-0862">Zinc</keyword>
<comment type="cofactor">
    <cofactor evidence="1">
        <name>Zn(2+)</name>
        <dbReference type="ChEBI" id="CHEBI:29105"/>
    </cofactor>
</comment>
<evidence type="ECO:0000256" key="10">
    <source>
        <dbReference type="ARBA" id="ARBA00023157"/>
    </source>
</evidence>
<dbReference type="Gene3D" id="3.30.70.340">
    <property type="entry name" value="Metallocarboxypeptidase-like"/>
    <property type="match status" value="1"/>
</dbReference>
<feature type="active site" description="Proton donor/acceptor" evidence="11">
    <location>
        <position position="383"/>
    </location>
</feature>
<dbReference type="InterPro" id="IPR000834">
    <property type="entry name" value="Peptidase_M14"/>
</dbReference>
<keyword evidence="5" id="KW-0479">Metal-binding</keyword>
<evidence type="ECO:0000256" key="11">
    <source>
        <dbReference type="PROSITE-ProRule" id="PRU01379"/>
    </source>
</evidence>
<dbReference type="GO" id="GO:0006508">
    <property type="term" value="P:proteolysis"/>
    <property type="evidence" value="ECO:0007669"/>
    <property type="project" value="UniProtKB-KW"/>
</dbReference>
<dbReference type="EMBL" id="JH668358">
    <property type="protein sequence ID" value="KAG6448462.1"/>
    <property type="molecule type" value="Genomic_DNA"/>
</dbReference>
<evidence type="ECO:0000256" key="7">
    <source>
        <dbReference type="ARBA" id="ARBA00022801"/>
    </source>
</evidence>
<evidence type="ECO:0000259" key="13">
    <source>
        <dbReference type="PROSITE" id="PS52035"/>
    </source>
</evidence>
<evidence type="ECO:0000256" key="6">
    <source>
        <dbReference type="ARBA" id="ARBA00022729"/>
    </source>
</evidence>
<keyword evidence="3" id="KW-0121">Carboxypeptidase</keyword>
<keyword evidence="9" id="KW-0482">Metalloprotease</keyword>
<reference evidence="14" key="1">
    <citation type="journal article" date="2016" name="Insect Biochem. Mol. Biol.">
        <title>Multifaceted biological insights from a draft genome sequence of the tobacco hornworm moth, Manduca sexta.</title>
        <authorList>
            <person name="Kanost M.R."/>
            <person name="Arrese E.L."/>
            <person name="Cao X."/>
            <person name="Chen Y.R."/>
            <person name="Chellapilla S."/>
            <person name="Goldsmith M.R."/>
            <person name="Grosse-Wilde E."/>
            <person name="Heckel D.G."/>
            <person name="Herndon N."/>
            <person name="Jiang H."/>
            <person name="Papanicolaou A."/>
            <person name="Qu J."/>
            <person name="Soulages J.L."/>
            <person name="Vogel H."/>
            <person name="Walters J."/>
            <person name="Waterhouse R.M."/>
            <person name="Ahn S.J."/>
            <person name="Almeida F.C."/>
            <person name="An C."/>
            <person name="Aqrawi P."/>
            <person name="Bretschneider A."/>
            <person name="Bryant W.B."/>
            <person name="Bucks S."/>
            <person name="Chao H."/>
            <person name="Chevignon G."/>
            <person name="Christen J.M."/>
            <person name="Clarke D.F."/>
            <person name="Dittmer N.T."/>
            <person name="Ferguson L.C.F."/>
            <person name="Garavelou S."/>
            <person name="Gordon K.H.J."/>
            <person name="Gunaratna R.T."/>
            <person name="Han Y."/>
            <person name="Hauser F."/>
            <person name="He Y."/>
            <person name="Heidel-Fischer H."/>
            <person name="Hirsh A."/>
            <person name="Hu Y."/>
            <person name="Jiang H."/>
            <person name="Kalra D."/>
            <person name="Klinner C."/>
            <person name="Konig C."/>
            <person name="Kovar C."/>
            <person name="Kroll A.R."/>
            <person name="Kuwar S.S."/>
            <person name="Lee S.L."/>
            <person name="Lehman R."/>
            <person name="Li K."/>
            <person name="Li Z."/>
            <person name="Liang H."/>
            <person name="Lovelace S."/>
            <person name="Lu Z."/>
            <person name="Mansfield J.H."/>
            <person name="McCulloch K.J."/>
            <person name="Mathew T."/>
            <person name="Morton B."/>
            <person name="Muzny D.M."/>
            <person name="Neunemann D."/>
            <person name="Ongeri F."/>
            <person name="Pauchet Y."/>
            <person name="Pu L.L."/>
            <person name="Pyrousis I."/>
            <person name="Rao X.J."/>
            <person name="Redding A."/>
            <person name="Roesel C."/>
            <person name="Sanchez-Gracia A."/>
            <person name="Schaack S."/>
            <person name="Shukla A."/>
            <person name="Tetreau G."/>
            <person name="Wang Y."/>
            <person name="Xiong G.H."/>
            <person name="Traut W."/>
            <person name="Walsh T.K."/>
            <person name="Worley K.C."/>
            <person name="Wu D."/>
            <person name="Wu W."/>
            <person name="Wu Y.Q."/>
            <person name="Zhang X."/>
            <person name="Zou Z."/>
            <person name="Zucker H."/>
            <person name="Briscoe A.D."/>
            <person name="Burmester T."/>
            <person name="Clem R.J."/>
            <person name="Feyereisen R."/>
            <person name="Grimmelikhuijzen C.J.P."/>
            <person name="Hamodrakas S.J."/>
            <person name="Hansson B.S."/>
            <person name="Huguet E."/>
            <person name="Jermiin L.S."/>
            <person name="Lan Q."/>
            <person name="Lehman H.K."/>
            <person name="Lorenzen M."/>
            <person name="Merzendorfer H."/>
            <person name="Michalopoulos I."/>
            <person name="Morton D.B."/>
            <person name="Muthukrishnan S."/>
            <person name="Oakeshott J.G."/>
            <person name="Palmer W."/>
            <person name="Park Y."/>
            <person name="Passarelli A.L."/>
            <person name="Rozas J."/>
            <person name="Schwartz L.M."/>
            <person name="Smith W."/>
            <person name="Southgate A."/>
            <person name="Vilcinskas A."/>
            <person name="Vogt R."/>
            <person name="Wang P."/>
            <person name="Werren J."/>
            <person name="Yu X.Q."/>
            <person name="Zhou J.J."/>
            <person name="Brown S.J."/>
            <person name="Scherer S.E."/>
            <person name="Richards S."/>
            <person name="Blissard G.W."/>
        </authorList>
    </citation>
    <scope>NUCLEOTIDE SEQUENCE</scope>
</reference>
<dbReference type="GO" id="GO:0005615">
    <property type="term" value="C:extracellular space"/>
    <property type="evidence" value="ECO:0007669"/>
    <property type="project" value="TreeGrafter"/>
</dbReference>
<dbReference type="InterPro" id="IPR003146">
    <property type="entry name" value="M14A_act_pep"/>
</dbReference>
<keyword evidence="4" id="KW-0645">Protease</keyword>
<accession>A0A922CJI4</accession>
<comment type="caution">
    <text evidence="14">The sequence shown here is derived from an EMBL/GenBank/DDBJ whole genome shotgun (WGS) entry which is preliminary data.</text>
</comment>
<evidence type="ECO:0000256" key="1">
    <source>
        <dbReference type="ARBA" id="ARBA00001947"/>
    </source>
</evidence>
<evidence type="ECO:0000256" key="4">
    <source>
        <dbReference type="ARBA" id="ARBA00022670"/>
    </source>
</evidence>
<dbReference type="InterPro" id="IPR036990">
    <property type="entry name" value="M14A-like_propep"/>
</dbReference>
<evidence type="ECO:0000256" key="5">
    <source>
        <dbReference type="ARBA" id="ARBA00022723"/>
    </source>
</evidence>
<keyword evidence="15" id="KW-1185">Reference proteome</keyword>
<dbReference type="FunFam" id="3.40.630.10:FF:000084">
    <property type="entry name" value="Carboxypeptidase B2"/>
    <property type="match status" value="1"/>
</dbReference>
<keyword evidence="7" id="KW-0378">Hydrolase</keyword>
<evidence type="ECO:0000256" key="3">
    <source>
        <dbReference type="ARBA" id="ARBA00022645"/>
    </source>
</evidence>
<evidence type="ECO:0000313" key="15">
    <source>
        <dbReference type="Proteomes" id="UP000791440"/>
    </source>
</evidence>
<evidence type="ECO:0000256" key="12">
    <source>
        <dbReference type="SAM" id="SignalP"/>
    </source>
</evidence>
<dbReference type="SUPFAM" id="SSF54897">
    <property type="entry name" value="Protease propeptides/inhibitors"/>
    <property type="match status" value="1"/>
</dbReference>
<keyword evidence="6 12" id="KW-0732">Signal</keyword>
<dbReference type="GO" id="GO:0008270">
    <property type="term" value="F:zinc ion binding"/>
    <property type="evidence" value="ECO:0007669"/>
    <property type="project" value="InterPro"/>
</dbReference>
<dbReference type="AlphaFoldDB" id="A0A922CJI4"/>
<evidence type="ECO:0000256" key="2">
    <source>
        <dbReference type="ARBA" id="ARBA00005988"/>
    </source>
</evidence>
<dbReference type="PANTHER" id="PTHR11705:SF140">
    <property type="entry name" value="FI02848P-RELATED"/>
    <property type="match status" value="1"/>
</dbReference>
<evidence type="ECO:0000313" key="14">
    <source>
        <dbReference type="EMBL" id="KAG6448462.1"/>
    </source>
</evidence>
<proteinExistence type="inferred from homology"/>
<dbReference type="SUPFAM" id="SSF53187">
    <property type="entry name" value="Zn-dependent exopeptidases"/>
    <property type="match status" value="1"/>
</dbReference>
<evidence type="ECO:0000256" key="8">
    <source>
        <dbReference type="ARBA" id="ARBA00022833"/>
    </source>
</evidence>
<dbReference type="GO" id="GO:0004181">
    <property type="term" value="F:metallocarboxypeptidase activity"/>
    <property type="evidence" value="ECO:0007669"/>
    <property type="project" value="InterPro"/>
</dbReference>
<dbReference type="PANTHER" id="PTHR11705">
    <property type="entry name" value="PROTEASE FAMILY M14 CARBOXYPEPTIDASE A,B"/>
    <property type="match status" value="1"/>
</dbReference>
<dbReference type="Pfam" id="PF02244">
    <property type="entry name" value="Propep_M14"/>
    <property type="match status" value="1"/>
</dbReference>
<dbReference type="SMART" id="SM00631">
    <property type="entry name" value="Zn_pept"/>
    <property type="match status" value="1"/>
</dbReference>
<dbReference type="Pfam" id="PF00246">
    <property type="entry name" value="Peptidase_M14"/>
    <property type="match status" value="1"/>
</dbReference>
<comment type="similarity">
    <text evidence="2 11">Belongs to the peptidase M14 family.</text>
</comment>
<dbReference type="PRINTS" id="PR00765">
    <property type="entry name" value="CRBOXYPTASEA"/>
</dbReference>
<keyword evidence="10" id="KW-1015">Disulfide bond</keyword>
<protein>
    <recommendedName>
        <fullName evidence="13">Peptidase M14 domain-containing protein</fullName>
    </recommendedName>
</protein>
<feature type="domain" description="Peptidase M14" evidence="13">
    <location>
        <begin position="121"/>
        <end position="421"/>
    </location>
</feature>
<dbReference type="PROSITE" id="PS52035">
    <property type="entry name" value="PEPTIDASE_M14"/>
    <property type="match status" value="1"/>
</dbReference>
<reference evidence="14" key="2">
    <citation type="submission" date="2020-12" db="EMBL/GenBank/DDBJ databases">
        <authorList>
            <person name="Kanost M."/>
        </authorList>
    </citation>
    <scope>NUCLEOTIDE SEQUENCE</scope>
</reference>
<feature type="chain" id="PRO_5037701577" description="Peptidase M14 domain-containing protein" evidence="12">
    <location>
        <begin position="16"/>
        <end position="431"/>
    </location>
</feature>
<dbReference type="Proteomes" id="UP000791440">
    <property type="component" value="Unassembled WGS sequence"/>
</dbReference>
<sequence>MYRLLCLLFLGAVLAKHEIYEGYAVYEVRVKHHDQTQYFNQLQYQLDVDVWSYAAPGRPGSILVSKDKRVELEELLTAEDIEFEVKTENIKEFLDLEDKLLADVSRKSYNASRSAGLPFDRIYTYHQVDAFLEMLAKEYPETVKLVNAGKSFEGRDIKYLKISTTDFQDESKPIVFMESLLHAREWITLPATLYAIHKLVIDVTERDLLQDIDWIILPIANPDGYVHSHKQARFWRKNRATGYMIGNICMGVDLNRNFNFNWGQASSNVVCMDNFHGRGPFSEPETAIIRDIFAEYSDRIELFLDIHSFGSMILYGWGTGVLPPNALILHMVGVQMAHAIDAVKMSWNRDYIVGNCALVLYQASGTAGDYGKVAGVELSYTYELPGLRFGLGTFGFLVDPNFIEQAGFETWEGIKVGARYVRDNYKVKRGL</sequence>
<organism evidence="14 15">
    <name type="scientific">Manduca sexta</name>
    <name type="common">Tobacco hawkmoth</name>
    <name type="synonym">Tobacco hornworm</name>
    <dbReference type="NCBI Taxonomy" id="7130"/>
    <lineage>
        <taxon>Eukaryota</taxon>
        <taxon>Metazoa</taxon>
        <taxon>Ecdysozoa</taxon>
        <taxon>Arthropoda</taxon>
        <taxon>Hexapoda</taxon>
        <taxon>Insecta</taxon>
        <taxon>Pterygota</taxon>
        <taxon>Neoptera</taxon>
        <taxon>Endopterygota</taxon>
        <taxon>Lepidoptera</taxon>
        <taxon>Glossata</taxon>
        <taxon>Ditrysia</taxon>
        <taxon>Bombycoidea</taxon>
        <taxon>Sphingidae</taxon>
        <taxon>Sphinginae</taxon>
        <taxon>Sphingini</taxon>
        <taxon>Manduca</taxon>
    </lineage>
</organism>
<evidence type="ECO:0000256" key="9">
    <source>
        <dbReference type="ARBA" id="ARBA00023049"/>
    </source>
</evidence>
<name>A0A922CJI4_MANSE</name>
<gene>
    <name evidence="14" type="ORF">O3G_MSEX005541</name>
</gene>
<dbReference type="Gene3D" id="3.40.630.10">
    <property type="entry name" value="Zn peptidases"/>
    <property type="match status" value="1"/>
</dbReference>